<dbReference type="EMBL" id="BAAAYR010000004">
    <property type="protein sequence ID" value="GAA3573327.1"/>
    <property type="molecule type" value="Genomic_DNA"/>
</dbReference>
<evidence type="ECO:0000313" key="2">
    <source>
        <dbReference type="EMBL" id="GAA3573327.1"/>
    </source>
</evidence>
<accession>A0ABP6Y1B7</accession>
<dbReference type="RefSeq" id="WP_204909994.1">
    <property type="nucleotide sequence ID" value="NZ_BAAAYR010000004.1"/>
</dbReference>
<proteinExistence type="predicted"/>
<gene>
    <name evidence="2" type="ORF">GCM10022197_32660</name>
</gene>
<dbReference type="Proteomes" id="UP001500767">
    <property type="component" value="Unassembled WGS sequence"/>
</dbReference>
<protein>
    <recommendedName>
        <fullName evidence="4">PknH-like extracellular domain-containing protein</fullName>
    </recommendedName>
</protein>
<feature type="signal peptide" evidence="1">
    <location>
        <begin position="1"/>
        <end position="39"/>
    </location>
</feature>
<comment type="caution">
    <text evidence="2">The sequence shown here is derived from an EMBL/GenBank/DDBJ whole genome shotgun (WGS) entry which is preliminary data.</text>
</comment>
<evidence type="ECO:0000313" key="3">
    <source>
        <dbReference type="Proteomes" id="UP001500767"/>
    </source>
</evidence>
<reference evidence="3" key="1">
    <citation type="journal article" date="2019" name="Int. J. Syst. Evol. Microbiol.">
        <title>The Global Catalogue of Microorganisms (GCM) 10K type strain sequencing project: providing services to taxonomists for standard genome sequencing and annotation.</title>
        <authorList>
            <consortium name="The Broad Institute Genomics Platform"/>
            <consortium name="The Broad Institute Genome Sequencing Center for Infectious Disease"/>
            <person name="Wu L."/>
            <person name="Ma J."/>
        </authorList>
    </citation>
    <scope>NUCLEOTIDE SEQUENCE [LARGE SCALE GENOMIC DNA]</scope>
    <source>
        <strain evidence="3">JCM 16540</strain>
    </source>
</reference>
<name>A0ABP6Y1B7_9ACTN</name>
<keyword evidence="1" id="KW-0732">Signal</keyword>
<feature type="chain" id="PRO_5045750431" description="PknH-like extracellular domain-containing protein" evidence="1">
    <location>
        <begin position="40"/>
        <end position="233"/>
    </location>
</feature>
<evidence type="ECO:0000256" key="1">
    <source>
        <dbReference type="SAM" id="SignalP"/>
    </source>
</evidence>
<sequence>MSRTAPFLHRPSARVARPLLVGAALLGSVALAIPTSADAAPHDGVTTAALLSIEDVRAAGLDGDSATLSRTGDAQLDDGGHNDENCLSDKTIRAVTGAKSYPDRGTGQGYADGTWSSTQDKEVYVTEAVAQGATAKDTDRYVATLTSLVTRVRECQEDPAEGFRHAPVRHVDAGGGATADYYATVYADGSRDGGGVAVVRDGTRFGIVSLSSGRDSSASTLKRLATWAAQRLR</sequence>
<evidence type="ECO:0008006" key="4">
    <source>
        <dbReference type="Google" id="ProtNLM"/>
    </source>
</evidence>
<keyword evidence="3" id="KW-1185">Reference proteome</keyword>
<organism evidence="2 3">
    <name type="scientific">Microlunatus spumicola</name>
    <dbReference type="NCBI Taxonomy" id="81499"/>
    <lineage>
        <taxon>Bacteria</taxon>
        <taxon>Bacillati</taxon>
        <taxon>Actinomycetota</taxon>
        <taxon>Actinomycetes</taxon>
        <taxon>Propionibacteriales</taxon>
        <taxon>Propionibacteriaceae</taxon>
        <taxon>Microlunatus</taxon>
    </lineage>
</organism>